<dbReference type="Proteomes" id="UP001379533">
    <property type="component" value="Chromosome"/>
</dbReference>
<protein>
    <submittedName>
        <fullName evidence="1">Uncharacterized protein</fullName>
    </submittedName>
</protein>
<accession>A0ABZ2KFA4</accession>
<evidence type="ECO:0000313" key="1">
    <source>
        <dbReference type="EMBL" id="WXA97378.1"/>
    </source>
</evidence>
<evidence type="ECO:0000313" key="2">
    <source>
        <dbReference type="Proteomes" id="UP001379533"/>
    </source>
</evidence>
<keyword evidence="2" id="KW-1185">Reference proteome</keyword>
<gene>
    <name evidence="1" type="ORF">LZC95_11080</name>
</gene>
<sequence>MRGFLQPSVHAVITDSQTAFRALGRGRRAKIARAAQTTLVKADQWGRGDAVPADLSDAIERALKAATTPKKK</sequence>
<dbReference type="RefSeq" id="WP_394847994.1">
    <property type="nucleotide sequence ID" value="NZ_CP089982.1"/>
</dbReference>
<proteinExistence type="predicted"/>
<name>A0ABZ2KFA4_9BACT</name>
<reference evidence="1 2" key="1">
    <citation type="submission" date="2021-12" db="EMBL/GenBank/DDBJ databases">
        <title>Discovery of the Pendulisporaceae a myxobacterial family with distinct sporulation behavior and unique specialized metabolism.</title>
        <authorList>
            <person name="Garcia R."/>
            <person name="Popoff A."/>
            <person name="Bader C.D."/>
            <person name="Loehr J."/>
            <person name="Walesch S."/>
            <person name="Walt C."/>
            <person name="Boldt J."/>
            <person name="Bunk B."/>
            <person name="Haeckl F.J.F.P.J."/>
            <person name="Gunesch A.P."/>
            <person name="Birkelbach J."/>
            <person name="Nuebel U."/>
            <person name="Pietschmann T."/>
            <person name="Bach T."/>
            <person name="Mueller R."/>
        </authorList>
    </citation>
    <scope>NUCLEOTIDE SEQUENCE [LARGE SCALE GENOMIC DNA]</scope>
    <source>
        <strain evidence="1 2">MSr12523</strain>
    </source>
</reference>
<organism evidence="1 2">
    <name type="scientific">Pendulispora brunnea</name>
    <dbReference type="NCBI Taxonomy" id="2905690"/>
    <lineage>
        <taxon>Bacteria</taxon>
        <taxon>Pseudomonadati</taxon>
        <taxon>Myxococcota</taxon>
        <taxon>Myxococcia</taxon>
        <taxon>Myxococcales</taxon>
        <taxon>Sorangiineae</taxon>
        <taxon>Pendulisporaceae</taxon>
        <taxon>Pendulispora</taxon>
    </lineage>
</organism>
<dbReference type="EMBL" id="CP089982">
    <property type="protein sequence ID" value="WXA97378.1"/>
    <property type="molecule type" value="Genomic_DNA"/>
</dbReference>